<accession>A0A382C980</accession>
<dbReference type="Pfam" id="PF23212">
    <property type="entry name" value="DUF7064"/>
    <property type="match status" value="1"/>
</dbReference>
<evidence type="ECO:0000259" key="2">
    <source>
        <dbReference type="Pfam" id="PF23213"/>
    </source>
</evidence>
<feature type="domain" description="DUF7064" evidence="1">
    <location>
        <begin position="167"/>
        <end position="283"/>
    </location>
</feature>
<dbReference type="InterPro" id="IPR055492">
    <property type="entry name" value="DUF7064"/>
</dbReference>
<evidence type="ECO:0000313" key="3">
    <source>
        <dbReference type="EMBL" id="SVB21937.1"/>
    </source>
</evidence>
<dbReference type="SUPFAM" id="SSF159245">
    <property type="entry name" value="AttH-like"/>
    <property type="match status" value="1"/>
</dbReference>
<proteinExistence type="predicted"/>
<evidence type="ECO:0008006" key="4">
    <source>
        <dbReference type="Google" id="ProtNLM"/>
    </source>
</evidence>
<gene>
    <name evidence="3" type="ORF">METZ01_LOCUS174791</name>
</gene>
<evidence type="ECO:0000259" key="1">
    <source>
        <dbReference type="Pfam" id="PF23212"/>
    </source>
</evidence>
<reference evidence="3" key="1">
    <citation type="submission" date="2018-05" db="EMBL/GenBank/DDBJ databases">
        <authorList>
            <person name="Lanie J.A."/>
            <person name="Ng W.-L."/>
            <person name="Kazmierczak K.M."/>
            <person name="Andrzejewski T.M."/>
            <person name="Davidsen T.M."/>
            <person name="Wayne K.J."/>
            <person name="Tettelin H."/>
            <person name="Glass J.I."/>
            <person name="Rusch D."/>
            <person name="Podicherti R."/>
            <person name="Tsui H.-C.T."/>
            <person name="Winkler M.E."/>
        </authorList>
    </citation>
    <scope>NUCLEOTIDE SEQUENCE</scope>
</reference>
<dbReference type="Pfam" id="PF23213">
    <property type="entry name" value="DUF7065"/>
    <property type="match status" value="1"/>
</dbReference>
<dbReference type="AlphaFoldDB" id="A0A382C980"/>
<dbReference type="InterPro" id="IPR055493">
    <property type="entry name" value="DUF7065"/>
</dbReference>
<organism evidence="3">
    <name type="scientific">marine metagenome</name>
    <dbReference type="NCBI Taxonomy" id="408172"/>
    <lineage>
        <taxon>unclassified sequences</taxon>
        <taxon>metagenomes</taxon>
        <taxon>ecological metagenomes</taxon>
    </lineage>
</organism>
<name>A0A382C980_9ZZZZ</name>
<dbReference type="EMBL" id="UINC01033139">
    <property type="protein sequence ID" value="SVB21937.1"/>
    <property type="molecule type" value="Genomic_DNA"/>
</dbReference>
<sequence>MDWFDEAGKNGGYVRLAVCSNLNECWFWCCIVGQDQKPVFIVDHEAAIPEQPGLEIRSTGLWADLAVESPLEYFSVGVEAFGVVLDDPTEAYGEMRGERVPVGIDLGWATDSHENKSDGSEPWAFHYDVTTRYEIPCRVSGEIQIGETKSQIDGWGQRDHSWAERDWWDKGWTWFSGRFDDGSRFHAVSVEGHDLGIGYYSSPDGLIAEYRVVSNPQLGEEGIPTSGHVKLGETIIEFEPIGWAPVLLTGPDNGRISRFPRGLVSVQTNDGRKGHAWIEFNQPQR</sequence>
<feature type="domain" description="DUF7065" evidence="2">
    <location>
        <begin position="130"/>
        <end position="165"/>
    </location>
</feature>
<protein>
    <recommendedName>
        <fullName evidence="4">AttH domain-containing protein</fullName>
    </recommendedName>
</protein>